<dbReference type="AlphaFoldDB" id="A0A4Z1NMS4"/>
<evidence type="ECO:0000313" key="3">
    <source>
        <dbReference type="Proteomes" id="UP000298493"/>
    </source>
</evidence>
<feature type="region of interest" description="Disordered" evidence="1">
    <location>
        <begin position="588"/>
        <end position="722"/>
    </location>
</feature>
<keyword evidence="3" id="KW-1185">Reference proteome</keyword>
<evidence type="ECO:0000256" key="1">
    <source>
        <dbReference type="SAM" id="MobiDB-lite"/>
    </source>
</evidence>
<feature type="compositionally biased region" description="Acidic residues" evidence="1">
    <location>
        <begin position="709"/>
        <end position="719"/>
    </location>
</feature>
<proteinExistence type="predicted"/>
<dbReference type="Proteomes" id="UP000298493">
    <property type="component" value="Unassembled WGS sequence"/>
</dbReference>
<feature type="compositionally biased region" description="Polar residues" evidence="1">
    <location>
        <begin position="588"/>
        <end position="611"/>
    </location>
</feature>
<reference evidence="2 3" key="1">
    <citation type="submission" date="2019-04" db="EMBL/GenBank/DDBJ databases">
        <title>High contiguity whole genome sequence and gene annotation resource for two Venturia nashicola isolates.</title>
        <authorList>
            <person name="Prokchorchik M."/>
            <person name="Won K."/>
            <person name="Lee Y."/>
            <person name="Choi E.D."/>
            <person name="Segonzac C."/>
            <person name="Sohn K.H."/>
        </authorList>
    </citation>
    <scope>NUCLEOTIDE SEQUENCE [LARGE SCALE GENOMIC DNA]</scope>
    <source>
        <strain evidence="2 3">PRI2</strain>
    </source>
</reference>
<feature type="compositionally biased region" description="Polar residues" evidence="1">
    <location>
        <begin position="664"/>
        <end position="680"/>
    </location>
</feature>
<comment type="caution">
    <text evidence="2">The sequence shown here is derived from an EMBL/GenBank/DDBJ whole genome shotgun (WGS) entry which is preliminary data.</text>
</comment>
<feature type="region of interest" description="Disordered" evidence="1">
    <location>
        <begin position="102"/>
        <end position="148"/>
    </location>
</feature>
<accession>A0A4Z1NMS4</accession>
<feature type="compositionally biased region" description="Polar residues" evidence="1">
    <location>
        <begin position="698"/>
        <end position="708"/>
    </location>
</feature>
<feature type="region of interest" description="Disordered" evidence="1">
    <location>
        <begin position="545"/>
        <end position="570"/>
    </location>
</feature>
<gene>
    <name evidence="2" type="ORF">E6O75_ATG08617</name>
</gene>
<dbReference type="OrthoDB" id="10495188at2759"/>
<organism evidence="2 3">
    <name type="scientific">Venturia nashicola</name>
    <dbReference type="NCBI Taxonomy" id="86259"/>
    <lineage>
        <taxon>Eukaryota</taxon>
        <taxon>Fungi</taxon>
        <taxon>Dikarya</taxon>
        <taxon>Ascomycota</taxon>
        <taxon>Pezizomycotina</taxon>
        <taxon>Dothideomycetes</taxon>
        <taxon>Pleosporomycetidae</taxon>
        <taxon>Venturiales</taxon>
        <taxon>Venturiaceae</taxon>
        <taxon>Venturia</taxon>
    </lineage>
</organism>
<name>A0A4Z1NMS4_9PEZI</name>
<evidence type="ECO:0000313" key="2">
    <source>
        <dbReference type="EMBL" id="TID15364.1"/>
    </source>
</evidence>
<feature type="compositionally biased region" description="Basic and acidic residues" evidence="1">
    <location>
        <begin position="46"/>
        <end position="61"/>
    </location>
</feature>
<protein>
    <submittedName>
        <fullName evidence="2">Uncharacterized protein</fullName>
    </submittedName>
</protein>
<sequence length="763" mass="82301">MADRYPLDNTFERASNGIENSDDEGQNQSSPVAENRPRIVNQQRQWHRDQQRRAQAEEARTMGRMQGGVVHQNDDLGGFHAPNSGFQLGADQYHGQIANVLPTGVENSDPLGNARRSAREERTRYDMGYNAASPPSFPEPASRSEEAQINAQRGRAIALRNANAMGYNANLAPSFPGVAQGGSAHAQRILTPVPRNPQVAPIAPMLARVPPQIQIEVPPLQITDPRWIIDRERQITVQNPRWLADWVHAEQTAMAQDQLRTNTNRMLEEEIATNGGRVPTYLVPFLPPAIETEPPSTNVPMPTTFPPMTRVHDLNTPEGLNSYLVEFSTRWPGQYGTNLEPAPEGITLSRGQAGWSTYIPTTGEVATWRAFLVGGTQRTDGGMWIRTTLAYVAATALTRLELYGGTVDPDCGPYDTREAFEYALGRVLQACPDNAEIQRLGLRVQRLLRNAPRLGPPAFPMLGQQLLNEHIRRVRGDLSGAFPAVGLGGSRPAVPSFSASGNRTFGPAAVRNPSPFLGSRPSSAMGNYQGFNSVATASMLPPGPGGRIGTPGPAAARGSSEFLGGRPTPSPALTVGPTMGQLALNPLSAPTASTIDDGMSSNAGIGSTQPQVPRRRGRPRGSTFRNKKDAGRGSTTASSTTTPAIPVGSARRGHGGIPRGPSYEQANASSMRDARSTSISEEPGTAGTRPNCRRSLVNYGTTASQQQISDDDDGDNDEEHEVRSRCRVCGEMETHAPNCPKYVARCEECGYPAPNHQRDCPES</sequence>
<feature type="region of interest" description="Disordered" evidence="1">
    <location>
        <begin position="1"/>
        <end position="64"/>
    </location>
</feature>
<dbReference type="EMBL" id="SNSC02000021">
    <property type="protein sequence ID" value="TID15364.1"/>
    <property type="molecule type" value="Genomic_DNA"/>
</dbReference>